<feature type="transmembrane region" description="Helical" evidence="7">
    <location>
        <begin position="99"/>
        <end position="118"/>
    </location>
</feature>
<feature type="transmembrane region" description="Helical" evidence="7">
    <location>
        <begin position="130"/>
        <end position="151"/>
    </location>
</feature>
<comment type="caution">
    <text evidence="9">The sequence shown here is derived from an EMBL/GenBank/DDBJ whole genome shotgun (WGS) entry which is preliminary data.</text>
</comment>
<evidence type="ECO:0000256" key="3">
    <source>
        <dbReference type="ARBA" id="ARBA00022475"/>
    </source>
</evidence>
<dbReference type="Proteomes" id="UP000297604">
    <property type="component" value="Unassembled WGS sequence"/>
</dbReference>
<sequence>MTAPTVTHAGAKAIAAPAPARRRRHTLKRRRSVAGLIAVSPALALILMFFVAPMVLMFWMSLNNWPLLGAVQKFIGGANYAEAVTDGTFWNSVLFTMKYTLIITPIELFLGYALALIVRRRFRGVAFFRAAYFAPVVVGFASGAYIFLLLIQPESGLFDQILQELGITSAPLPWLTDSNFALFTVVLMITWKTLGTSIILLMVGMQSVPEEIREASLMDGASWFKREWFITLPLMRSSVALVLMLNLTGSFLAFDQFFVMTHGGPNQSTVTIVMWIYTNAFVRYRLGYSAALSILLLVLLVIFTVAQIRALRDRSEES</sequence>
<evidence type="ECO:0000313" key="9">
    <source>
        <dbReference type="EMBL" id="TFC18710.1"/>
    </source>
</evidence>
<keyword evidence="4 7" id="KW-0812">Transmembrane</keyword>
<evidence type="ECO:0000259" key="8">
    <source>
        <dbReference type="PROSITE" id="PS50928"/>
    </source>
</evidence>
<protein>
    <submittedName>
        <fullName evidence="9">Sugar ABC transporter permease</fullName>
    </submittedName>
</protein>
<evidence type="ECO:0000256" key="4">
    <source>
        <dbReference type="ARBA" id="ARBA00022692"/>
    </source>
</evidence>
<dbReference type="InterPro" id="IPR035906">
    <property type="entry name" value="MetI-like_sf"/>
</dbReference>
<accession>A0ABY2IK56</accession>
<dbReference type="PANTHER" id="PTHR30193">
    <property type="entry name" value="ABC TRANSPORTER PERMEASE PROTEIN"/>
    <property type="match status" value="1"/>
</dbReference>
<dbReference type="PROSITE" id="PS50928">
    <property type="entry name" value="ABC_TM1"/>
    <property type="match status" value="1"/>
</dbReference>
<evidence type="ECO:0000256" key="7">
    <source>
        <dbReference type="RuleBase" id="RU363032"/>
    </source>
</evidence>
<feature type="transmembrane region" description="Helical" evidence="7">
    <location>
        <begin position="180"/>
        <end position="203"/>
    </location>
</feature>
<feature type="transmembrane region" description="Helical" evidence="7">
    <location>
        <begin position="234"/>
        <end position="254"/>
    </location>
</feature>
<keyword evidence="3" id="KW-1003">Cell membrane</keyword>
<organism evidence="9 10">
    <name type="scientific">Cryobacterium glucosi</name>
    <dbReference type="NCBI Taxonomy" id="1259175"/>
    <lineage>
        <taxon>Bacteria</taxon>
        <taxon>Bacillati</taxon>
        <taxon>Actinomycetota</taxon>
        <taxon>Actinomycetes</taxon>
        <taxon>Micrococcales</taxon>
        <taxon>Microbacteriaceae</taxon>
        <taxon>Cryobacterium</taxon>
    </lineage>
</organism>
<evidence type="ECO:0000256" key="6">
    <source>
        <dbReference type="ARBA" id="ARBA00023136"/>
    </source>
</evidence>
<evidence type="ECO:0000256" key="2">
    <source>
        <dbReference type="ARBA" id="ARBA00022448"/>
    </source>
</evidence>
<dbReference type="InterPro" id="IPR051393">
    <property type="entry name" value="ABC_transporter_permease"/>
</dbReference>
<feature type="transmembrane region" description="Helical" evidence="7">
    <location>
        <begin position="33"/>
        <end position="59"/>
    </location>
</feature>
<comment type="similarity">
    <text evidence="7">Belongs to the binding-protein-dependent transport system permease family.</text>
</comment>
<feature type="domain" description="ABC transmembrane type-1" evidence="8">
    <location>
        <begin position="93"/>
        <end position="307"/>
    </location>
</feature>
<keyword evidence="5 7" id="KW-1133">Transmembrane helix</keyword>
<keyword evidence="10" id="KW-1185">Reference proteome</keyword>
<evidence type="ECO:0000313" key="10">
    <source>
        <dbReference type="Proteomes" id="UP000297604"/>
    </source>
</evidence>
<dbReference type="EMBL" id="SOFS01000031">
    <property type="protein sequence ID" value="TFC18710.1"/>
    <property type="molecule type" value="Genomic_DNA"/>
</dbReference>
<name>A0ABY2IK56_9MICO</name>
<keyword evidence="2 7" id="KW-0813">Transport</keyword>
<dbReference type="SUPFAM" id="SSF161098">
    <property type="entry name" value="MetI-like"/>
    <property type="match status" value="1"/>
</dbReference>
<dbReference type="RefSeq" id="WP_134561880.1">
    <property type="nucleotide sequence ID" value="NZ_SOFS01000031.1"/>
</dbReference>
<evidence type="ECO:0000256" key="5">
    <source>
        <dbReference type="ARBA" id="ARBA00022989"/>
    </source>
</evidence>
<dbReference type="Gene3D" id="1.10.3720.10">
    <property type="entry name" value="MetI-like"/>
    <property type="match status" value="1"/>
</dbReference>
<gene>
    <name evidence="9" type="ORF">E3O46_13605</name>
</gene>
<keyword evidence="6 7" id="KW-0472">Membrane</keyword>
<proteinExistence type="inferred from homology"/>
<comment type="subcellular location">
    <subcellularLocation>
        <location evidence="1 7">Cell membrane</location>
        <topology evidence="1 7">Multi-pass membrane protein</topology>
    </subcellularLocation>
</comment>
<dbReference type="InterPro" id="IPR000515">
    <property type="entry name" value="MetI-like"/>
</dbReference>
<feature type="transmembrane region" description="Helical" evidence="7">
    <location>
        <begin position="286"/>
        <end position="306"/>
    </location>
</feature>
<dbReference type="Pfam" id="PF00528">
    <property type="entry name" value="BPD_transp_1"/>
    <property type="match status" value="1"/>
</dbReference>
<reference evidence="9 10" key="1">
    <citation type="submission" date="2019-03" db="EMBL/GenBank/DDBJ databases">
        <title>Genomics of glacier-inhabiting Cryobacterium strains.</title>
        <authorList>
            <person name="Liu Q."/>
            <person name="Xin Y.-H."/>
        </authorList>
    </citation>
    <scope>NUCLEOTIDE SEQUENCE [LARGE SCALE GENOMIC DNA]</scope>
    <source>
        <strain evidence="9 10">MDB1-5</strain>
    </source>
</reference>
<evidence type="ECO:0000256" key="1">
    <source>
        <dbReference type="ARBA" id="ARBA00004651"/>
    </source>
</evidence>
<dbReference type="CDD" id="cd06261">
    <property type="entry name" value="TM_PBP2"/>
    <property type="match status" value="1"/>
</dbReference>
<dbReference type="PANTHER" id="PTHR30193:SF37">
    <property type="entry name" value="INNER MEMBRANE ABC TRANSPORTER PERMEASE PROTEIN YCJO"/>
    <property type="match status" value="1"/>
</dbReference>